<dbReference type="GO" id="GO:0006526">
    <property type="term" value="P:L-arginine biosynthetic process"/>
    <property type="evidence" value="ECO:0007669"/>
    <property type="project" value="UniProtKB-KW"/>
</dbReference>
<dbReference type="InterPro" id="IPR020899">
    <property type="entry name" value="Arg_repress_C"/>
</dbReference>
<evidence type="ECO:0000256" key="6">
    <source>
        <dbReference type="ARBA" id="ARBA00023163"/>
    </source>
</evidence>
<comment type="caution">
    <text evidence="11">The sequence shown here is derived from an EMBL/GenBank/DDBJ whole genome shotgun (WGS) entry which is preliminary data.</text>
</comment>
<evidence type="ECO:0000256" key="3">
    <source>
        <dbReference type="ARBA" id="ARBA00022490"/>
    </source>
</evidence>
<keyword evidence="7" id="KW-0678">Repressor</keyword>
<comment type="subcellular location">
    <subcellularLocation>
        <location evidence="1 7">Cytoplasm</location>
    </subcellularLocation>
</comment>
<dbReference type="InterPro" id="IPR036390">
    <property type="entry name" value="WH_DNA-bd_sf"/>
</dbReference>
<feature type="domain" description="Arginine repressor DNA-binding" evidence="9">
    <location>
        <begin position="2"/>
        <end position="66"/>
    </location>
</feature>
<dbReference type="Pfam" id="PF02863">
    <property type="entry name" value="Arg_repressor_C"/>
    <property type="match status" value="1"/>
</dbReference>
<dbReference type="HAMAP" id="MF_00173">
    <property type="entry name" value="Arg_repressor"/>
    <property type="match status" value="1"/>
</dbReference>
<dbReference type="InterPro" id="IPR001669">
    <property type="entry name" value="Arg_repress"/>
</dbReference>
<dbReference type="InterPro" id="IPR036388">
    <property type="entry name" value="WH-like_DNA-bd_sf"/>
</dbReference>
<accession>A0A9D0Z996</accession>
<dbReference type="InterPro" id="IPR036251">
    <property type="entry name" value="Arg_repress_C_sf"/>
</dbReference>
<evidence type="ECO:0000259" key="9">
    <source>
        <dbReference type="Pfam" id="PF01316"/>
    </source>
</evidence>
<dbReference type="GO" id="GO:1900079">
    <property type="term" value="P:regulation of arginine biosynthetic process"/>
    <property type="evidence" value="ECO:0007669"/>
    <property type="project" value="UniProtKB-UniRule"/>
</dbReference>
<dbReference type="SUPFAM" id="SSF46785">
    <property type="entry name" value="Winged helix' DNA-binding domain"/>
    <property type="match status" value="1"/>
</dbReference>
<evidence type="ECO:0000256" key="5">
    <source>
        <dbReference type="ARBA" id="ARBA00023125"/>
    </source>
</evidence>
<protein>
    <recommendedName>
        <fullName evidence="7 8">Arginine repressor</fullName>
    </recommendedName>
</protein>
<keyword evidence="3 7" id="KW-0963">Cytoplasm</keyword>
<proteinExistence type="inferred from homology"/>
<dbReference type="EMBL" id="DVFJ01000015">
    <property type="protein sequence ID" value="HIQ71582.1"/>
    <property type="molecule type" value="Genomic_DNA"/>
</dbReference>
<dbReference type="AlphaFoldDB" id="A0A9D0Z996"/>
<reference evidence="11" key="2">
    <citation type="journal article" date="2021" name="PeerJ">
        <title>Extensive microbial diversity within the chicken gut microbiome revealed by metagenomics and culture.</title>
        <authorList>
            <person name="Gilroy R."/>
            <person name="Ravi A."/>
            <person name="Getino M."/>
            <person name="Pursley I."/>
            <person name="Horton D.L."/>
            <person name="Alikhan N.F."/>
            <person name="Baker D."/>
            <person name="Gharbi K."/>
            <person name="Hall N."/>
            <person name="Watson M."/>
            <person name="Adriaenssens E.M."/>
            <person name="Foster-Nyarko E."/>
            <person name="Jarju S."/>
            <person name="Secka A."/>
            <person name="Antonio M."/>
            <person name="Oren A."/>
            <person name="Chaudhuri R.R."/>
            <person name="La Ragione R."/>
            <person name="Hildebrand F."/>
            <person name="Pallen M.J."/>
        </authorList>
    </citation>
    <scope>NUCLEOTIDE SEQUENCE</scope>
    <source>
        <strain evidence="11">ChiSxjej2B14-6234</strain>
    </source>
</reference>
<dbReference type="GO" id="GO:0034618">
    <property type="term" value="F:arginine binding"/>
    <property type="evidence" value="ECO:0007669"/>
    <property type="project" value="InterPro"/>
</dbReference>
<dbReference type="SUPFAM" id="SSF55252">
    <property type="entry name" value="C-terminal domain of arginine repressor"/>
    <property type="match status" value="1"/>
</dbReference>
<evidence type="ECO:0000256" key="4">
    <source>
        <dbReference type="ARBA" id="ARBA00023015"/>
    </source>
</evidence>
<evidence type="ECO:0000256" key="2">
    <source>
        <dbReference type="ARBA" id="ARBA00008316"/>
    </source>
</evidence>
<comment type="similarity">
    <text evidence="2 7">Belongs to the ArgR family.</text>
</comment>
<organism evidence="11 12">
    <name type="scientific">Candidatus Onthenecus intestinigallinarum</name>
    <dbReference type="NCBI Taxonomy" id="2840875"/>
    <lineage>
        <taxon>Bacteria</taxon>
        <taxon>Bacillati</taxon>
        <taxon>Bacillota</taxon>
        <taxon>Clostridia</taxon>
        <taxon>Eubacteriales</taxon>
        <taxon>Candidatus Onthenecus</taxon>
    </lineage>
</organism>
<dbReference type="PRINTS" id="PR01467">
    <property type="entry name" value="ARGREPRESSOR"/>
</dbReference>
<feature type="domain" description="Arginine repressor C-terminal" evidence="10">
    <location>
        <begin position="79"/>
        <end position="145"/>
    </location>
</feature>
<evidence type="ECO:0000313" key="12">
    <source>
        <dbReference type="Proteomes" id="UP000886887"/>
    </source>
</evidence>
<dbReference type="GO" id="GO:0003677">
    <property type="term" value="F:DNA binding"/>
    <property type="evidence" value="ECO:0007669"/>
    <property type="project" value="UniProtKB-KW"/>
</dbReference>
<dbReference type="InterPro" id="IPR020900">
    <property type="entry name" value="Arg_repress_DNA-bd"/>
</dbReference>
<dbReference type="Pfam" id="PF01316">
    <property type="entry name" value="Arg_repressor"/>
    <property type="match status" value="1"/>
</dbReference>
<evidence type="ECO:0000256" key="7">
    <source>
        <dbReference type="HAMAP-Rule" id="MF_00173"/>
    </source>
</evidence>
<dbReference type="PANTHER" id="PTHR34471">
    <property type="entry name" value="ARGININE REPRESSOR"/>
    <property type="match status" value="1"/>
</dbReference>
<keyword evidence="7" id="KW-0055">Arginine biosynthesis</keyword>
<dbReference type="Gene3D" id="1.10.10.10">
    <property type="entry name" value="Winged helix-like DNA-binding domain superfamily/Winged helix DNA-binding domain"/>
    <property type="match status" value="1"/>
</dbReference>
<keyword evidence="5 7" id="KW-0238">DNA-binding</keyword>
<comment type="pathway">
    <text evidence="7">Amino-acid biosynthesis; L-arginine biosynthesis [regulation].</text>
</comment>
<comment type="function">
    <text evidence="7">Regulates arginine biosynthesis genes.</text>
</comment>
<dbReference type="GO" id="GO:0003700">
    <property type="term" value="F:DNA-binding transcription factor activity"/>
    <property type="evidence" value="ECO:0007669"/>
    <property type="project" value="UniProtKB-UniRule"/>
</dbReference>
<reference evidence="11" key="1">
    <citation type="submission" date="2020-10" db="EMBL/GenBank/DDBJ databases">
        <authorList>
            <person name="Gilroy R."/>
        </authorList>
    </citation>
    <scope>NUCLEOTIDE SEQUENCE</scope>
    <source>
        <strain evidence="11">ChiSxjej2B14-6234</strain>
    </source>
</reference>
<keyword evidence="6 7" id="KW-0804">Transcription</keyword>
<keyword evidence="4 7" id="KW-0805">Transcription regulation</keyword>
<dbReference type="Gene3D" id="3.30.1360.40">
    <property type="match status" value="1"/>
</dbReference>
<dbReference type="NCBIfam" id="TIGR01529">
    <property type="entry name" value="argR_whole"/>
    <property type="match status" value="1"/>
</dbReference>
<sequence>MKSARHAAITQIIESRNIETQEELAAALQERGIRVTQATVSRDIKELHLIKVLSETGGYKYATLDKAEKGMNERFIRMFSESVLSAVCANNLVVVKTLAGSAHVAAEAVDTLRWPEILGSIAGDNTILVICRSNDDALQVAERFRNMMK</sequence>
<evidence type="ECO:0000256" key="8">
    <source>
        <dbReference type="NCBIfam" id="TIGR01529"/>
    </source>
</evidence>
<dbReference type="NCBIfam" id="NF001680">
    <property type="entry name" value="PRK00441.1"/>
    <property type="match status" value="1"/>
</dbReference>
<evidence type="ECO:0000256" key="1">
    <source>
        <dbReference type="ARBA" id="ARBA00004496"/>
    </source>
</evidence>
<dbReference type="GO" id="GO:0005737">
    <property type="term" value="C:cytoplasm"/>
    <property type="evidence" value="ECO:0007669"/>
    <property type="project" value="UniProtKB-SubCell"/>
</dbReference>
<gene>
    <name evidence="7" type="primary">argR</name>
    <name evidence="11" type="ORF">IAB73_05165</name>
</gene>
<name>A0A9D0Z996_9FIRM</name>
<dbReference type="PANTHER" id="PTHR34471:SF1">
    <property type="entry name" value="ARGININE REPRESSOR"/>
    <property type="match status" value="1"/>
</dbReference>
<evidence type="ECO:0000259" key="10">
    <source>
        <dbReference type="Pfam" id="PF02863"/>
    </source>
</evidence>
<keyword evidence="7" id="KW-0028">Amino-acid biosynthesis</keyword>
<dbReference type="GO" id="GO:0051259">
    <property type="term" value="P:protein complex oligomerization"/>
    <property type="evidence" value="ECO:0007669"/>
    <property type="project" value="InterPro"/>
</dbReference>
<dbReference type="Proteomes" id="UP000886887">
    <property type="component" value="Unassembled WGS sequence"/>
</dbReference>
<evidence type="ECO:0000313" key="11">
    <source>
        <dbReference type="EMBL" id="HIQ71582.1"/>
    </source>
</evidence>